<proteinExistence type="predicted"/>
<comment type="caution">
    <text evidence="2">The sequence shown here is derived from an EMBL/GenBank/DDBJ whole genome shotgun (WGS) entry which is preliminary data.</text>
</comment>
<dbReference type="Proteomes" id="UP000448943">
    <property type="component" value="Unassembled WGS sequence"/>
</dbReference>
<sequence length="46" mass="5754">MQIQNKEILMTSLYEKVKGIYGYRRMLLNMNRKFGQKFNHKRIYRN</sequence>
<dbReference type="RefSeq" id="WP_407925670.1">
    <property type="nucleotide sequence ID" value="NZ_SIJB01000006.1"/>
</dbReference>
<dbReference type="InterPro" id="IPR025948">
    <property type="entry name" value="HTH-like_dom"/>
</dbReference>
<gene>
    <name evidence="2" type="ORF">ERL59_02295</name>
</gene>
<dbReference type="EMBL" id="SIJB01000006">
    <property type="protein sequence ID" value="NBI27792.1"/>
    <property type="molecule type" value="Genomic_DNA"/>
</dbReference>
<protein>
    <submittedName>
        <fullName evidence="2">Transposase</fullName>
    </submittedName>
</protein>
<evidence type="ECO:0000259" key="1">
    <source>
        <dbReference type="Pfam" id="PF13276"/>
    </source>
</evidence>
<reference evidence="2 3" key="1">
    <citation type="submission" date="2019-01" db="EMBL/GenBank/DDBJ databases">
        <title>Chengkuizengella sp. nov., isolated from deep-sea sediment of East Pacific Ocean.</title>
        <authorList>
            <person name="Yang J."/>
            <person name="Lai Q."/>
            <person name="Shao Z."/>
        </authorList>
    </citation>
    <scope>NUCLEOTIDE SEQUENCE [LARGE SCALE GENOMIC DNA]</scope>
    <source>
        <strain evidence="2 3">YPA3-1-1</strain>
    </source>
</reference>
<evidence type="ECO:0000313" key="2">
    <source>
        <dbReference type="EMBL" id="NBI27792.1"/>
    </source>
</evidence>
<dbReference type="Pfam" id="PF13276">
    <property type="entry name" value="HTH_21"/>
    <property type="match status" value="1"/>
</dbReference>
<organism evidence="2 3">
    <name type="scientific">Chengkuizengella marina</name>
    <dbReference type="NCBI Taxonomy" id="2507566"/>
    <lineage>
        <taxon>Bacteria</taxon>
        <taxon>Bacillati</taxon>
        <taxon>Bacillota</taxon>
        <taxon>Bacilli</taxon>
        <taxon>Bacillales</taxon>
        <taxon>Paenibacillaceae</taxon>
        <taxon>Chengkuizengella</taxon>
    </lineage>
</organism>
<feature type="domain" description="HTH-like" evidence="1">
    <location>
        <begin position="9"/>
        <end position="45"/>
    </location>
</feature>
<accession>A0A6N9PYA3</accession>
<evidence type="ECO:0000313" key="3">
    <source>
        <dbReference type="Proteomes" id="UP000448943"/>
    </source>
</evidence>
<keyword evidence="3" id="KW-1185">Reference proteome</keyword>
<name>A0A6N9PYA3_9BACL</name>
<dbReference type="AlphaFoldDB" id="A0A6N9PYA3"/>